<dbReference type="SMART" id="SM00086">
    <property type="entry name" value="PAC"/>
    <property type="match status" value="1"/>
</dbReference>
<dbReference type="GO" id="GO:0005634">
    <property type="term" value="C:nucleus"/>
    <property type="evidence" value="ECO:0007669"/>
    <property type="project" value="TreeGrafter"/>
</dbReference>
<feature type="compositionally biased region" description="Polar residues" evidence="4">
    <location>
        <begin position="1014"/>
        <end position="1036"/>
    </location>
</feature>
<dbReference type="PROSITE" id="PS50113">
    <property type="entry name" value="PAC"/>
    <property type="match status" value="1"/>
</dbReference>
<evidence type="ECO:0000256" key="3">
    <source>
        <dbReference type="ARBA" id="ARBA00022991"/>
    </source>
</evidence>
<evidence type="ECO:0000313" key="7">
    <source>
        <dbReference type="Proteomes" id="UP000326198"/>
    </source>
</evidence>
<evidence type="ECO:0000259" key="5">
    <source>
        <dbReference type="PROSITE" id="PS50113"/>
    </source>
</evidence>
<feature type="compositionally biased region" description="Polar residues" evidence="4">
    <location>
        <begin position="973"/>
        <end position="987"/>
    </location>
</feature>
<feature type="compositionally biased region" description="Low complexity" evidence="4">
    <location>
        <begin position="1173"/>
        <end position="1192"/>
    </location>
</feature>
<dbReference type="EMBL" id="ML736182">
    <property type="protein sequence ID" value="KAE8380346.1"/>
    <property type="molecule type" value="Genomic_DNA"/>
</dbReference>
<dbReference type="InterPro" id="IPR001610">
    <property type="entry name" value="PAC"/>
</dbReference>
<keyword evidence="2" id="KW-0288">FMN</keyword>
<feature type="compositionally biased region" description="Polar residues" evidence="4">
    <location>
        <begin position="905"/>
        <end position="937"/>
    </location>
</feature>
<feature type="compositionally biased region" description="Basic and acidic residues" evidence="4">
    <location>
        <begin position="1163"/>
        <end position="1172"/>
    </location>
</feature>
<keyword evidence="7" id="KW-1185">Reference proteome</keyword>
<dbReference type="InterPro" id="IPR035965">
    <property type="entry name" value="PAS-like_dom_sf"/>
</dbReference>
<dbReference type="Pfam" id="PF13426">
    <property type="entry name" value="PAS_9"/>
    <property type="match status" value="1"/>
</dbReference>
<dbReference type="Proteomes" id="UP000326198">
    <property type="component" value="Unassembled WGS sequence"/>
</dbReference>
<reference evidence="6 7" key="1">
    <citation type="submission" date="2019-04" db="EMBL/GenBank/DDBJ databases">
        <title>Friends and foes A comparative genomics studyof 23 Aspergillus species from section Flavi.</title>
        <authorList>
            <consortium name="DOE Joint Genome Institute"/>
            <person name="Kjaerbolling I."/>
            <person name="Vesth T."/>
            <person name="Frisvad J.C."/>
            <person name="Nybo J.L."/>
            <person name="Theobald S."/>
            <person name="Kildgaard S."/>
            <person name="Isbrandt T."/>
            <person name="Kuo A."/>
            <person name="Sato A."/>
            <person name="Lyhne E.K."/>
            <person name="Kogle M.E."/>
            <person name="Wiebenga A."/>
            <person name="Kun R.S."/>
            <person name="Lubbers R.J."/>
            <person name="Makela M.R."/>
            <person name="Barry K."/>
            <person name="Chovatia M."/>
            <person name="Clum A."/>
            <person name="Daum C."/>
            <person name="Haridas S."/>
            <person name="He G."/>
            <person name="LaButti K."/>
            <person name="Lipzen A."/>
            <person name="Mondo S."/>
            <person name="Riley R."/>
            <person name="Salamov A."/>
            <person name="Simmons B.A."/>
            <person name="Magnuson J.K."/>
            <person name="Henrissat B."/>
            <person name="Mortensen U.H."/>
            <person name="Larsen T.O."/>
            <person name="Devries R.P."/>
            <person name="Grigoriev I.V."/>
            <person name="Machida M."/>
            <person name="Baker S.E."/>
            <person name="Andersen M.R."/>
        </authorList>
    </citation>
    <scope>NUCLEOTIDE SEQUENCE [LARGE SCALE GENOMIC DNA]</scope>
    <source>
        <strain evidence="6 7">IBT 29228</strain>
    </source>
</reference>
<feature type="domain" description="PAC" evidence="5">
    <location>
        <begin position="307"/>
        <end position="360"/>
    </location>
</feature>
<organism evidence="6 7">
    <name type="scientific">Aspergillus bertholletiae</name>
    <dbReference type="NCBI Taxonomy" id="1226010"/>
    <lineage>
        <taxon>Eukaryota</taxon>
        <taxon>Fungi</taxon>
        <taxon>Dikarya</taxon>
        <taxon>Ascomycota</taxon>
        <taxon>Pezizomycotina</taxon>
        <taxon>Eurotiomycetes</taxon>
        <taxon>Eurotiomycetidae</taxon>
        <taxon>Eurotiales</taxon>
        <taxon>Aspergillaceae</taxon>
        <taxon>Aspergillus</taxon>
        <taxon>Aspergillus subgen. Circumdati</taxon>
    </lineage>
</organism>
<name>A0A5N7BEZ4_9EURO</name>
<feature type="compositionally biased region" description="Polar residues" evidence="4">
    <location>
        <begin position="1274"/>
        <end position="1284"/>
    </location>
</feature>
<protein>
    <recommendedName>
        <fullName evidence="5">PAC domain-containing protein</fullName>
    </recommendedName>
</protein>
<feature type="compositionally biased region" description="Polar residues" evidence="4">
    <location>
        <begin position="1193"/>
        <end position="1204"/>
    </location>
</feature>
<gene>
    <name evidence="6" type="ORF">BDV26DRAFT_279567</name>
</gene>
<dbReference type="PANTHER" id="PTHR47429">
    <property type="entry name" value="PROTEIN TWIN LOV 1"/>
    <property type="match status" value="1"/>
</dbReference>
<feature type="region of interest" description="Disordered" evidence="4">
    <location>
        <begin position="973"/>
        <end position="1036"/>
    </location>
</feature>
<evidence type="ECO:0000256" key="2">
    <source>
        <dbReference type="ARBA" id="ARBA00022643"/>
    </source>
</evidence>
<feature type="region of interest" description="Disordered" evidence="4">
    <location>
        <begin position="894"/>
        <end position="937"/>
    </location>
</feature>
<proteinExistence type="predicted"/>
<dbReference type="Gene3D" id="3.30.450.20">
    <property type="entry name" value="PAS domain"/>
    <property type="match status" value="1"/>
</dbReference>
<keyword evidence="3" id="KW-0157">Chromophore</keyword>
<dbReference type="PANTHER" id="PTHR47429:SF9">
    <property type="entry name" value="PAS DOMAIN-CONTAINING PROTEIN"/>
    <property type="match status" value="1"/>
</dbReference>
<feature type="region of interest" description="Disordered" evidence="4">
    <location>
        <begin position="1049"/>
        <end position="1284"/>
    </location>
</feature>
<feature type="compositionally biased region" description="Polar residues" evidence="4">
    <location>
        <begin position="1134"/>
        <end position="1150"/>
    </location>
</feature>
<feature type="region of interest" description="Disordered" evidence="4">
    <location>
        <begin position="1296"/>
        <end position="1317"/>
    </location>
</feature>
<dbReference type="OrthoDB" id="447251at2759"/>
<evidence type="ECO:0000256" key="1">
    <source>
        <dbReference type="ARBA" id="ARBA00022630"/>
    </source>
</evidence>
<dbReference type="InterPro" id="IPR000700">
    <property type="entry name" value="PAS-assoc_C"/>
</dbReference>
<dbReference type="SUPFAM" id="SSF55785">
    <property type="entry name" value="PYP-like sensor domain (PAS domain)"/>
    <property type="match status" value="1"/>
</dbReference>
<feature type="compositionally biased region" description="Polar residues" evidence="4">
    <location>
        <begin position="1254"/>
        <end position="1264"/>
    </location>
</feature>
<feature type="compositionally biased region" description="Polar residues" evidence="4">
    <location>
        <begin position="1095"/>
        <end position="1109"/>
    </location>
</feature>
<dbReference type="InterPro" id="IPR000014">
    <property type="entry name" value="PAS"/>
</dbReference>
<evidence type="ECO:0000313" key="6">
    <source>
        <dbReference type="EMBL" id="KAE8380346.1"/>
    </source>
</evidence>
<sequence>MERYTCYHTGSLRSYPSTGALMIPPQQNMRFPIIIPAPKNQLTTIIVLQESLLLPFHRIHPRASVKTLRRNYAVHELPLLQEPNPWDGSDQFHPVQEAGCSFDLIVPFDDSYKASLHSLERLADVMFSPERMLSILNNPRHLACFREFLLEERPRSLQLLMCYLNTRKALKAMEYANALVGCAIDLPPRIIAATEQVGENFNPALQRCIHEALQALTDKELPAFISSRCIGITSRGTSDALAEVFCLTDPSRRDNPIIFASEATEFHRTMQYGMGYVLGRNCRFLQGPKTNPNSVRRIGEALEAGRHHSELFLNYRRDGSPFMNLLQCAPLYDSQGTVRYFIGAQVDMSGLAMEGAQMDSLRALLNRQRNIGAETDVEENVMVNEDICLDKFCELSGLLSPQELNVGREVGGNLFKPVLTVPDRNWKGHNCNWSTADTLEMEAIRERDMKTALFRGSFAGVYENYLLLQPYPSLRILFTSPALQIPGILQSSFLSRTGGSPPIREELLDAFMTGRSVTARIKWVTRFNPQRRDRYVHSPKSAQFLRHKSGRVAKLGHIATATRSRGTRSRPQSRPLAQHTGLSVVIPIKKGLSKEIKKKKKNDSEKRAYEDVSVEIAAGAPSRAVDIASQALNLEESGEWNDLDNEFQDEQNDELLHEEQPVPNDVLPPDLSLPREIRATQARAAYESGQYLSHKAAAAAWGISQASLNHLMKGPRLLRREAPHHSQKLDARDEDSVGKEALRRVEESDRRPTNVLLWEVANDLYREKCVHLGMEFQPIGTQWPQRFLVRNPDFRKTWSQLAIARKAPPRGPRSALPSGPHPWGFAEHASSIVDDDFSKFDIPKTKDECAAYFGQIRSGPPATAVRIQRFLTHLLVEQAKSVDMLSRVRKALEERGEVDEAAPQVATQEPQRKSQQAQTTAAISVAQSQQPRTTTASAPIVGIGRENPAAVLSRPSSQLPTNNIPQRPELHVSLTTTGPPSVCSEEQTPMAHQGSSMSLPPTDLVAQPQPSPEVLNTATSTPILSKSSANHTSTPYRPCITTFQQFYENNTSQPSQPPDQTEAHESQQRQVPADSMPGIGNHPDNANTLVRPYSAQDSSLPLQSPQTEQPQRDEAPADSIPTFSNAPLVHPPETLQSTMPSFQPSTTSMPQLLHYPEPQQSPKPEKSQDIDHSFSSPSSPPSSHLPASLESLMSSFQTHPTTNVRKLPPSQEIQGSPKPPQPPKPRKPSQPRKPQQPPNHMASSMAPFTGWGNGTLSVTSSSPYHSDRIATGYGSIQPSTQPQYYPNEYFLHTAVDQSSKRRRIDDPIYSINHPGFQ</sequence>
<keyword evidence="1" id="KW-0285">Flavoprotein</keyword>
<evidence type="ECO:0000256" key="4">
    <source>
        <dbReference type="SAM" id="MobiDB-lite"/>
    </source>
</evidence>
<accession>A0A5N7BEZ4</accession>